<organism evidence="1 2">
    <name type="scientific">Hymenoscyphus fraxineus</name>
    <dbReference type="NCBI Taxonomy" id="746836"/>
    <lineage>
        <taxon>Eukaryota</taxon>
        <taxon>Fungi</taxon>
        <taxon>Dikarya</taxon>
        <taxon>Ascomycota</taxon>
        <taxon>Pezizomycotina</taxon>
        <taxon>Leotiomycetes</taxon>
        <taxon>Helotiales</taxon>
        <taxon>Helotiaceae</taxon>
        <taxon>Hymenoscyphus</taxon>
    </lineage>
</organism>
<proteinExistence type="predicted"/>
<protein>
    <submittedName>
        <fullName evidence="1">Uncharacterized protein</fullName>
    </submittedName>
</protein>
<keyword evidence="2" id="KW-1185">Reference proteome</keyword>
<reference evidence="1" key="1">
    <citation type="submission" date="2021-07" db="EMBL/GenBank/DDBJ databases">
        <authorList>
            <person name="Durling M."/>
        </authorList>
    </citation>
    <scope>NUCLEOTIDE SEQUENCE</scope>
</reference>
<evidence type="ECO:0000313" key="2">
    <source>
        <dbReference type="Proteomes" id="UP000696280"/>
    </source>
</evidence>
<comment type="caution">
    <text evidence="1">The sequence shown here is derived from an EMBL/GenBank/DDBJ whole genome shotgun (WGS) entry which is preliminary data.</text>
</comment>
<dbReference type="EMBL" id="CAJVRL010000077">
    <property type="protein sequence ID" value="CAG8957084.1"/>
    <property type="molecule type" value="Genomic_DNA"/>
</dbReference>
<sequence length="80" mass="8807">MSISIASQPNAPSLVLNLATASIKKRNCECVHRIAGAWFMVICDGQGSLKFNFLQAGKTFLLRNHHNKSPEHGEMAEINL</sequence>
<accession>A0A9N9L0W8</accession>
<gene>
    <name evidence="1" type="ORF">HYFRA_00009285</name>
</gene>
<evidence type="ECO:0000313" key="1">
    <source>
        <dbReference type="EMBL" id="CAG8957084.1"/>
    </source>
</evidence>
<dbReference type="AlphaFoldDB" id="A0A9N9L0W8"/>
<dbReference type="Proteomes" id="UP000696280">
    <property type="component" value="Unassembled WGS sequence"/>
</dbReference>
<name>A0A9N9L0W8_9HELO</name>